<dbReference type="SUPFAM" id="SSF116734">
    <property type="entry name" value="DNA methylase specificity domain"/>
    <property type="match status" value="2"/>
</dbReference>
<dbReference type="InterPro" id="IPR044946">
    <property type="entry name" value="Restrct_endonuc_typeI_TRD_sf"/>
</dbReference>
<evidence type="ECO:0000256" key="3">
    <source>
        <dbReference type="ARBA" id="ARBA00023125"/>
    </source>
</evidence>
<protein>
    <recommendedName>
        <fullName evidence="4">Type I restriction modification DNA specificity domain-containing protein</fullName>
    </recommendedName>
</protein>
<dbReference type="RefSeq" id="WP_262976579.1">
    <property type="nucleotide sequence ID" value="NZ_CAMAPB010000019.1"/>
</dbReference>
<evidence type="ECO:0000256" key="1">
    <source>
        <dbReference type="ARBA" id="ARBA00010923"/>
    </source>
</evidence>
<comment type="caution">
    <text evidence="5">The sequence shown here is derived from an EMBL/GenBank/DDBJ whole genome shotgun (WGS) entry which is preliminary data.</text>
</comment>
<keyword evidence="2" id="KW-0680">Restriction system</keyword>
<dbReference type="InterPro" id="IPR052021">
    <property type="entry name" value="Type-I_RS_S_subunit"/>
</dbReference>
<evidence type="ECO:0000259" key="4">
    <source>
        <dbReference type="Pfam" id="PF01420"/>
    </source>
</evidence>
<evidence type="ECO:0000256" key="2">
    <source>
        <dbReference type="ARBA" id="ARBA00022747"/>
    </source>
</evidence>
<organism evidence="5 6">
    <name type="scientific">Pseudoalteromonas haloplanktis</name>
    <name type="common">Alteromonas haloplanktis</name>
    <dbReference type="NCBI Taxonomy" id="228"/>
    <lineage>
        <taxon>Bacteria</taxon>
        <taxon>Pseudomonadati</taxon>
        <taxon>Pseudomonadota</taxon>
        <taxon>Gammaproteobacteria</taxon>
        <taxon>Alteromonadales</taxon>
        <taxon>Pseudoalteromonadaceae</taxon>
        <taxon>Pseudoalteromonas</taxon>
    </lineage>
</organism>
<feature type="domain" description="Type I restriction modification DNA specificity" evidence="4">
    <location>
        <begin position="3"/>
        <end position="165"/>
    </location>
</feature>
<sequence>MSWPLVKLSEVATLINGRAYKKHEMLSEGKYPLMRVGNFFSNRGWYYSDLELPERQYCDNGDLLYAWSASFGPRIWDGKKVIYHYHIWKLDLNEKLIDKKYLLYALQKDVEKIKQEQGSGSTMIHVTKTAMEDREIPLPPLDEQKRIAAILDKADAIRRKRQQAIQLADDFLRSVFLDMFGDPVTNPKGWEVKSLKDIAKIQIGPFGTQLHKEDYIEGGIPLINPTHIVKGNIVPKTNLSVSNEKHATLSEYHLKVGDIIMGRRGEMGRCAIVNEKEAGWMCGTGSLYIRPNKAGVFSEYLNKLLSSQAIKNHLESESQGATMPNLNKNIVGNIQIPVPSDEVLDDFTRLKVKFLKLTETSQNFANEMIFESLSQKAFAGEL</sequence>
<dbReference type="PANTHER" id="PTHR30408:SF12">
    <property type="entry name" value="TYPE I RESTRICTION ENZYME MJAVIII SPECIFICITY SUBUNIT"/>
    <property type="match status" value="1"/>
</dbReference>
<comment type="similarity">
    <text evidence="1">Belongs to the type-I restriction system S methylase family.</text>
</comment>
<dbReference type="Pfam" id="PF01420">
    <property type="entry name" value="Methylase_S"/>
    <property type="match status" value="2"/>
</dbReference>
<evidence type="ECO:0000313" key="6">
    <source>
        <dbReference type="Proteomes" id="UP001152447"/>
    </source>
</evidence>
<dbReference type="CDD" id="cd17254">
    <property type="entry name" value="RMtype1_S_FclI-TRD1-CR1_like"/>
    <property type="match status" value="1"/>
</dbReference>
<dbReference type="CDD" id="cd16961">
    <property type="entry name" value="RMtype1_S_TRD-CR_like"/>
    <property type="match status" value="1"/>
</dbReference>
<dbReference type="Gene3D" id="3.90.220.20">
    <property type="entry name" value="DNA methylase specificity domains"/>
    <property type="match status" value="2"/>
</dbReference>
<keyword evidence="3" id="KW-0238">DNA-binding</keyword>
<keyword evidence="6" id="KW-1185">Reference proteome</keyword>
<dbReference type="InterPro" id="IPR000055">
    <property type="entry name" value="Restrct_endonuc_typeI_TRD"/>
</dbReference>
<dbReference type="GO" id="GO:0009307">
    <property type="term" value="P:DNA restriction-modification system"/>
    <property type="evidence" value="ECO:0007669"/>
    <property type="project" value="UniProtKB-KW"/>
</dbReference>
<name>A0A9W4QWT4_PSEHA</name>
<dbReference type="AlphaFoldDB" id="A0A9W4QWT4"/>
<accession>A0A9W4QWT4</accession>
<gene>
    <name evidence="5" type="ORF">PSEHALCIP103_01628</name>
</gene>
<dbReference type="GO" id="GO:0003677">
    <property type="term" value="F:DNA binding"/>
    <property type="evidence" value="ECO:0007669"/>
    <property type="project" value="UniProtKB-KW"/>
</dbReference>
<dbReference type="PANTHER" id="PTHR30408">
    <property type="entry name" value="TYPE-1 RESTRICTION ENZYME ECOKI SPECIFICITY PROTEIN"/>
    <property type="match status" value="1"/>
</dbReference>
<feature type="domain" description="Type I restriction modification DNA specificity" evidence="4">
    <location>
        <begin position="187"/>
        <end position="342"/>
    </location>
</feature>
<evidence type="ECO:0000313" key="5">
    <source>
        <dbReference type="EMBL" id="CAH9057298.1"/>
    </source>
</evidence>
<proteinExistence type="inferred from homology"/>
<dbReference type="Proteomes" id="UP001152447">
    <property type="component" value="Unassembled WGS sequence"/>
</dbReference>
<dbReference type="EMBL" id="CAMAPB010000019">
    <property type="protein sequence ID" value="CAH9057298.1"/>
    <property type="molecule type" value="Genomic_DNA"/>
</dbReference>
<reference evidence="5" key="1">
    <citation type="submission" date="2022-07" db="EMBL/GenBank/DDBJ databases">
        <authorList>
            <person name="Criscuolo A."/>
        </authorList>
    </citation>
    <scope>NUCLEOTIDE SEQUENCE</scope>
    <source>
        <strain evidence="5">CIP103197</strain>
    </source>
</reference>